<dbReference type="OrthoDB" id="444127at2759"/>
<dbReference type="EMBL" id="JAIQCV010000013">
    <property type="protein sequence ID" value="KAH1030508.1"/>
    <property type="molecule type" value="Genomic_DNA"/>
</dbReference>
<gene>
    <name evidence="3" type="ORF">J1N35_042682</name>
</gene>
<dbReference type="InterPro" id="IPR023213">
    <property type="entry name" value="CAT-like_dom_sf"/>
</dbReference>
<evidence type="ECO:0008006" key="5">
    <source>
        <dbReference type="Google" id="ProtNLM"/>
    </source>
</evidence>
<dbReference type="Proteomes" id="UP000828251">
    <property type="component" value="Unassembled WGS sequence"/>
</dbReference>
<dbReference type="GO" id="GO:0016740">
    <property type="term" value="F:transferase activity"/>
    <property type="evidence" value="ECO:0007669"/>
    <property type="project" value="UniProtKB-KW"/>
</dbReference>
<dbReference type="PANTHER" id="PTHR31147:SF66">
    <property type="entry name" value="OS05G0315700 PROTEIN"/>
    <property type="match status" value="1"/>
</dbReference>
<evidence type="ECO:0000313" key="4">
    <source>
        <dbReference type="Proteomes" id="UP000828251"/>
    </source>
</evidence>
<organism evidence="3 4">
    <name type="scientific">Gossypium stocksii</name>
    <dbReference type="NCBI Taxonomy" id="47602"/>
    <lineage>
        <taxon>Eukaryota</taxon>
        <taxon>Viridiplantae</taxon>
        <taxon>Streptophyta</taxon>
        <taxon>Embryophyta</taxon>
        <taxon>Tracheophyta</taxon>
        <taxon>Spermatophyta</taxon>
        <taxon>Magnoliopsida</taxon>
        <taxon>eudicotyledons</taxon>
        <taxon>Gunneridae</taxon>
        <taxon>Pentapetalae</taxon>
        <taxon>rosids</taxon>
        <taxon>malvids</taxon>
        <taxon>Malvales</taxon>
        <taxon>Malvaceae</taxon>
        <taxon>Malvoideae</taxon>
        <taxon>Gossypium</taxon>
    </lineage>
</organism>
<evidence type="ECO:0000313" key="3">
    <source>
        <dbReference type="EMBL" id="KAH1030508.1"/>
    </source>
</evidence>
<dbReference type="PANTHER" id="PTHR31147">
    <property type="entry name" value="ACYL TRANSFERASE 4"/>
    <property type="match status" value="1"/>
</dbReference>
<dbReference type="InterPro" id="IPR050898">
    <property type="entry name" value="Plant_acyltransferase"/>
</dbReference>
<dbReference type="Pfam" id="PF02458">
    <property type="entry name" value="Transferase"/>
    <property type="match status" value="1"/>
</dbReference>
<dbReference type="Gene3D" id="3.30.559.10">
    <property type="entry name" value="Chloramphenicol acetyltransferase-like domain"/>
    <property type="match status" value="1"/>
</dbReference>
<keyword evidence="2" id="KW-0808">Transferase</keyword>
<proteinExistence type="inferred from homology"/>
<name>A0A9D3U605_9ROSI</name>
<dbReference type="AlphaFoldDB" id="A0A9D3U605"/>
<evidence type="ECO:0000256" key="2">
    <source>
        <dbReference type="ARBA" id="ARBA00022679"/>
    </source>
</evidence>
<protein>
    <recommendedName>
        <fullName evidence="5">13-hydroxylupanine O-tigloyltransferase</fullName>
    </recommendedName>
</protein>
<evidence type="ECO:0000256" key="1">
    <source>
        <dbReference type="ARBA" id="ARBA00009861"/>
    </source>
</evidence>
<comment type="caution">
    <text evidence="3">The sequence shown here is derived from an EMBL/GenBank/DDBJ whole genome shotgun (WGS) entry which is preliminary data.</text>
</comment>
<keyword evidence="4" id="KW-1185">Reference proteome</keyword>
<reference evidence="3 4" key="1">
    <citation type="journal article" date="2021" name="Plant Biotechnol. J.">
        <title>Multi-omics assisted identification of the key and species-specific regulatory components of drought-tolerant mechanisms in Gossypium stocksii.</title>
        <authorList>
            <person name="Yu D."/>
            <person name="Ke L."/>
            <person name="Zhang D."/>
            <person name="Wu Y."/>
            <person name="Sun Y."/>
            <person name="Mei J."/>
            <person name="Sun J."/>
            <person name="Sun Y."/>
        </authorList>
    </citation>
    <scope>NUCLEOTIDE SEQUENCE [LARGE SCALE GENOMIC DNA]</scope>
    <source>
        <strain evidence="4">cv. E1</strain>
        <tissue evidence="3">Leaf</tissue>
    </source>
</reference>
<comment type="similarity">
    <text evidence="1">Belongs to the plant acyltransferase family.</text>
</comment>
<sequence length="128" mass="14042">MEGKDIAEVIKEALAQTLVFYYPFAGRLKEGANGKLIVECNSEEVKFIKADANVTLQQFGEPLQPPFPCFKELLFDVPGSQAMLNGPLLLIQVTRLKCGGFIFSLCFNQVTCDATGLQQFMSAIGEMA</sequence>
<accession>A0A9D3U605</accession>